<reference evidence="1" key="1">
    <citation type="submission" date="2023-06" db="EMBL/GenBank/DDBJ databases">
        <title>lsaBGC provides a comprehensive framework for evolutionary analysis of biosynthetic gene clusters within focal taxa.</title>
        <authorList>
            <person name="Salamzade R."/>
            <person name="Sandstrom S."/>
            <person name="Kalan L.R."/>
        </authorList>
    </citation>
    <scope>NUCLEOTIDE SEQUENCE</scope>
    <source>
        <strain evidence="1">P3-SID899</strain>
    </source>
</reference>
<dbReference type="Gene3D" id="3.40.960.10">
    <property type="entry name" value="VSR Endonuclease"/>
    <property type="match status" value="1"/>
</dbReference>
<name>A0AAP3ALB3_MICLU</name>
<evidence type="ECO:0008006" key="3">
    <source>
        <dbReference type="Google" id="ProtNLM"/>
    </source>
</evidence>
<protein>
    <recommendedName>
        <fullName evidence="3">DUF559 domain-containing protein</fullName>
    </recommendedName>
</protein>
<evidence type="ECO:0000313" key="2">
    <source>
        <dbReference type="Proteomes" id="UP001205867"/>
    </source>
</evidence>
<evidence type="ECO:0000313" key="1">
    <source>
        <dbReference type="EMBL" id="MCV7629582.1"/>
    </source>
</evidence>
<dbReference type="Proteomes" id="UP001205867">
    <property type="component" value="Unassembled WGS sequence"/>
</dbReference>
<comment type="caution">
    <text evidence="1">The sequence shown here is derived from an EMBL/GenBank/DDBJ whole genome shotgun (WGS) entry which is preliminary data.</text>
</comment>
<dbReference type="SUPFAM" id="SSF52980">
    <property type="entry name" value="Restriction endonuclease-like"/>
    <property type="match status" value="1"/>
</dbReference>
<gene>
    <name evidence="1" type="ORF">M3A82_009595</name>
</gene>
<proteinExistence type="predicted"/>
<dbReference type="AlphaFoldDB" id="A0AAP3ALB3"/>
<accession>A0AAP3ALB3</accession>
<organism evidence="1 2">
    <name type="scientific">Micrococcus luteus</name>
    <name type="common">Micrococcus lysodeikticus</name>
    <dbReference type="NCBI Taxonomy" id="1270"/>
    <lineage>
        <taxon>Bacteria</taxon>
        <taxon>Bacillati</taxon>
        <taxon>Actinomycetota</taxon>
        <taxon>Actinomycetes</taxon>
        <taxon>Micrococcales</taxon>
        <taxon>Micrococcaceae</taxon>
        <taxon>Micrococcus</taxon>
    </lineage>
</organism>
<dbReference type="InterPro" id="IPR011335">
    <property type="entry name" value="Restrct_endonuc-II-like"/>
</dbReference>
<dbReference type="EMBL" id="JALXKZ020000027">
    <property type="protein sequence ID" value="MCV7629582.1"/>
    <property type="molecule type" value="Genomic_DNA"/>
</dbReference>
<sequence>MTARTPLPPALAAGAFTTAELHAAGLPWRRTLAADLARICRGVHTAGVPDSCAPDGAAALVRLTGGVVSHVSAALWHGLPLPPRLARPAGLHLTFDRSARTHRTDLGGVVSHRVRLPSDHALELPDGQRVTTAARTWFDLAGMFRPHEVDWLIAAGDHLVRPPWTPTGRADPVATVPGLSEVLARCRGRPGVRLARAALAEVRVGADSPPETFLRLALIRAGLPEPELQVAVDPADPASPVVDLGYRAARLALQYDGAGHRTAQQQARDARRDAYCLERGWTTLRCTWEDQRAGFGRIVGLVRHRLAHAR</sequence>